<dbReference type="EMBL" id="JAAOAM010000062">
    <property type="protein sequence ID" value="KAF5552176.1"/>
    <property type="molecule type" value="Genomic_DNA"/>
</dbReference>
<protein>
    <submittedName>
        <fullName evidence="1">Uncharacterized protein</fullName>
    </submittedName>
</protein>
<dbReference type="AlphaFoldDB" id="A0A8H5JCK2"/>
<keyword evidence="2" id="KW-1185">Reference proteome</keyword>
<accession>A0A8H5JCK2</accession>
<evidence type="ECO:0000313" key="2">
    <source>
        <dbReference type="Proteomes" id="UP000522262"/>
    </source>
</evidence>
<organism evidence="1 2">
    <name type="scientific">Fusarium mexicanum</name>
    <dbReference type="NCBI Taxonomy" id="751941"/>
    <lineage>
        <taxon>Eukaryota</taxon>
        <taxon>Fungi</taxon>
        <taxon>Dikarya</taxon>
        <taxon>Ascomycota</taxon>
        <taxon>Pezizomycotina</taxon>
        <taxon>Sordariomycetes</taxon>
        <taxon>Hypocreomycetidae</taxon>
        <taxon>Hypocreales</taxon>
        <taxon>Nectriaceae</taxon>
        <taxon>Fusarium</taxon>
        <taxon>Fusarium fujikuroi species complex</taxon>
    </lineage>
</organism>
<evidence type="ECO:0000313" key="1">
    <source>
        <dbReference type="EMBL" id="KAF5552176.1"/>
    </source>
</evidence>
<name>A0A8H5JCK2_9HYPO</name>
<reference evidence="1 2" key="1">
    <citation type="submission" date="2020-05" db="EMBL/GenBank/DDBJ databases">
        <title>Identification and distribution of gene clusters putatively required for synthesis of sphingolipid metabolism inhibitors in phylogenetically diverse species of the filamentous fungus Fusarium.</title>
        <authorList>
            <person name="Kim H.-S."/>
            <person name="Busman M."/>
            <person name="Brown D.W."/>
            <person name="Divon H."/>
            <person name="Uhlig S."/>
            <person name="Proctor R.H."/>
        </authorList>
    </citation>
    <scope>NUCLEOTIDE SEQUENCE [LARGE SCALE GENOMIC DNA]</scope>
    <source>
        <strain evidence="1 2">NRRL 53147</strain>
    </source>
</reference>
<proteinExistence type="predicted"/>
<dbReference type="Proteomes" id="UP000522262">
    <property type="component" value="Unassembled WGS sequence"/>
</dbReference>
<gene>
    <name evidence="1" type="ORF">FMEXI_2985</name>
</gene>
<comment type="caution">
    <text evidence="1">The sequence shown here is derived from an EMBL/GenBank/DDBJ whole genome shotgun (WGS) entry which is preliminary data.</text>
</comment>
<sequence>MILNGDPSWQIHFTQDMASLVLELPKLLSLFNLLQHPNLKAIFIESLISLIPPRLTRHAYLVLLFIDLETRLAVAFCLVTFPEFSFFSEFVQYSRHFCFFAS</sequence>